<feature type="domain" description="Zinc finger CGNR" evidence="1">
    <location>
        <begin position="111"/>
        <end position="152"/>
    </location>
</feature>
<dbReference type="Proteomes" id="UP001240984">
    <property type="component" value="Unassembled WGS sequence"/>
</dbReference>
<reference evidence="2 3" key="1">
    <citation type="submission" date="2023-07" db="EMBL/GenBank/DDBJ databases">
        <title>Sequencing the genomes of 1000 actinobacteria strains.</title>
        <authorList>
            <person name="Klenk H.-P."/>
        </authorList>
    </citation>
    <scope>NUCLEOTIDE SEQUENCE [LARGE SCALE GENOMIC DNA]</scope>
    <source>
        <strain evidence="2 3">DSM 44710</strain>
    </source>
</reference>
<name>A0ABT9MQU4_9ACTN</name>
<evidence type="ECO:0000313" key="3">
    <source>
        <dbReference type="Proteomes" id="UP001240984"/>
    </source>
</evidence>
<dbReference type="InterPro" id="IPR010852">
    <property type="entry name" value="ABATE"/>
</dbReference>
<organism evidence="2 3">
    <name type="scientific">Catenuloplanes nepalensis</name>
    <dbReference type="NCBI Taxonomy" id="587533"/>
    <lineage>
        <taxon>Bacteria</taxon>
        <taxon>Bacillati</taxon>
        <taxon>Actinomycetota</taxon>
        <taxon>Actinomycetes</taxon>
        <taxon>Micromonosporales</taxon>
        <taxon>Micromonosporaceae</taxon>
        <taxon>Catenuloplanes</taxon>
    </lineage>
</organism>
<dbReference type="InterPro" id="IPR021005">
    <property type="entry name" value="Znf_CGNR"/>
</dbReference>
<proteinExistence type="predicted"/>
<gene>
    <name evidence="2" type="ORF">J2S43_002299</name>
</gene>
<dbReference type="Gene3D" id="1.10.3300.10">
    <property type="entry name" value="Jann2411-like domain"/>
    <property type="match status" value="1"/>
</dbReference>
<keyword evidence="3" id="KW-1185">Reference proteome</keyword>
<evidence type="ECO:0000259" key="1">
    <source>
        <dbReference type="Pfam" id="PF11706"/>
    </source>
</evidence>
<protein>
    <submittedName>
        <fullName evidence="2">RNA-binding Zn ribbon-like protein</fullName>
    </submittedName>
</protein>
<comment type="caution">
    <text evidence="2">The sequence shown here is derived from an EMBL/GenBank/DDBJ whole genome shotgun (WGS) entry which is preliminary data.</text>
</comment>
<dbReference type="InterPro" id="IPR023286">
    <property type="entry name" value="ABATE_dom_sf"/>
</dbReference>
<dbReference type="PANTHER" id="PTHR35525:SF3">
    <property type="entry name" value="BLL6575 PROTEIN"/>
    <property type="match status" value="1"/>
</dbReference>
<dbReference type="Pfam" id="PF11706">
    <property type="entry name" value="zf-CGNR"/>
    <property type="match status" value="1"/>
</dbReference>
<dbReference type="PANTHER" id="PTHR35525">
    <property type="entry name" value="BLL6575 PROTEIN"/>
    <property type="match status" value="1"/>
</dbReference>
<dbReference type="RefSeq" id="WP_306828867.1">
    <property type="nucleotide sequence ID" value="NZ_JAUSRA010000001.1"/>
</dbReference>
<accession>A0ABT9MQU4</accession>
<dbReference type="EMBL" id="JAUSRA010000001">
    <property type="protein sequence ID" value="MDP9793787.1"/>
    <property type="molecule type" value="Genomic_DNA"/>
</dbReference>
<dbReference type="SUPFAM" id="SSF160904">
    <property type="entry name" value="Jann2411-like"/>
    <property type="match status" value="1"/>
</dbReference>
<sequence>MRVRRDALIRRGCARSPGRTDPAGLCAFAGMHGITAPPVTVAAVEAVRRLREVCAARTGAAVPAKALDLGPLRLVIDAAGTARVVPEAAGTITAAVASAIAAGVADGTWPRLKACAADTCRWVYYDHSPAGRGRWRTMSICGSRAKMRAYRAASRRAPERGRP</sequence>
<evidence type="ECO:0000313" key="2">
    <source>
        <dbReference type="EMBL" id="MDP9793787.1"/>
    </source>
</evidence>